<evidence type="ECO:0000313" key="3">
    <source>
        <dbReference type="Proteomes" id="UP000002774"/>
    </source>
</evidence>
<keyword evidence="1" id="KW-0732">Signal</keyword>
<evidence type="ECO:0000256" key="1">
    <source>
        <dbReference type="SAM" id="SignalP"/>
    </source>
</evidence>
<feature type="chain" id="PRO_5003557385" evidence="1">
    <location>
        <begin position="21"/>
        <end position="204"/>
    </location>
</feature>
<accession>H1Y2H0</accession>
<protein>
    <submittedName>
        <fullName evidence="2">Uncharacterized protein</fullName>
    </submittedName>
</protein>
<proteinExistence type="predicted"/>
<dbReference type="RefSeq" id="WP_008508728.1">
    <property type="nucleotide sequence ID" value="NZ_CM001403.1"/>
</dbReference>
<evidence type="ECO:0000313" key="2">
    <source>
        <dbReference type="EMBL" id="EHQ28018.1"/>
    </source>
</evidence>
<dbReference type="OrthoDB" id="9861598at2"/>
<dbReference type="AlphaFoldDB" id="H1Y2H0"/>
<reference evidence="2" key="1">
    <citation type="submission" date="2011-09" db="EMBL/GenBank/DDBJ databases">
        <title>The permanent draft genome of Mucilaginibacter paludis DSM 18603.</title>
        <authorList>
            <consortium name="US DOE Joint Genome Institute (JGI-PGF)"/>
            <person name="Lucas S."/>
            <person name="Han J."/>
            <person name="Lapidus A."/>
            <person name="Bruce D."/>
            <person name="Goodwin L."/>
            <person name="Pitluck S."/>
            <person name="Peters L."/>
            <person name="Kyrpides N."/>
            <person name="Mavromatis K."/>
            <person name="Ivanova N."/>
            <person name="Mikhailova N."/>
            <person name="Held B."/>
            <person name="Detter J.C."/>
            <person name="Tapia R."/>
            <person name="Han C."/>
            <person name="Land M."/>
            <person name="Hauser L."/>
            <person name="Markowitz V."/>
            <person name="Cheng J.-F."/>
            <person name="Hugenholtz P."/>
            <person name="Woyke T."/>
            <person name="Wu D."/>
            <person name="Tindall B."/>
            <person name="Brambilla E."/>
            <person name="Klenk H.-P."/>
            <person name="Eisen J.A."/>
        </authorList>
    </citation>
    <scope>NUCLEOTIDE SEQUENCE [LARGE SCALE GENOMIC DNA]</scope>
    <source>
        <strain evidence="2">DSM 18603</strain>
    </source>
</reference>
<organism evidence="2 3">
    <name type="scientific">Mucilaginibacter paludis DSM 18603</name>
    <dbReference type="NCBI Taxonomy" id="714943"/>
    <lineage>
        <taxon>Bacteria</taxon>
        <taxon>Pseudomonadati</taxon>
        <taxon>Bacteroidota</taxon>
        <taxon>Sphingobacteriia</taxon>
        <taxon>Sphingobacteriales</taxon>
        <taxon>Sphingobacteriaceae</taxon>
        <taxon>Mucilaginibacter</taxon>
    </lineage>
</organism>
<sequence>MKTLCLLLFVFLGFKFSAFAQEDFNFSKHSIEEIQQFENTKHSTFLTTLPDFGILKDPMHSVFEMKKSKALIFKRTDDDFVPQLHLWYYFDQKTNGLVGVLYNWGFFNPDFNPTKERKKLEKLTRKEPAFVAKFDSLQNHLTKSLGQPVKVETIADNEANLIKEVYWDDDDKVVTLSINFPRKLHEIRGLIFSRCEIQIMTTFK</sequence>
<dbReference type="Proteomes" id="UP000002774">
    <property type="component" value="Chromosome"/>
</dbReference>
<gene>
    <name evidence="2" type="ORF">Mucpa_3927</name>
</gene>
<name>H1Y2H0_9SPHI</name>
<dbReference type="EMBL" id="CM001403">
    <property type="protein sequence ID" value="EHQ28018.1"/>
    <property type="molecule type" value="Genomic_DNA"/>
</dbReference>
<dbReference type="HOGENOM" id="CLU_1342030_0_0_10"/>
<keyword evidence="3" id="KW-1185">Reference proteome</keyword>
<feature type="signal peptide" evidence="1">
    <location>
        <begin position="1"/>
        <end position="20"/>
    </location>
</feature>